<dbReference type="GO" id="GO:0004674">
    <property type="term" value="F:protein serine/threonine kinase activity"/>
    <property type="evidence" value="ECO:0007669"/>
    <property type="project" value="TreeGrafter"/>
</dbReference>
<gene>
    <name evidence="7" type="ORF">FIBSPDRAFT_818398</name>
</gene>
<dbReference type="OrthoDB" id="122279at2759"/>
<proteinExistence type="predicted"/>
<feature type="region of interest" description="Disordered" evidence="5">
    <location>
        <begin position="276"/>
        <end position="302"/>
    </location>
</feature>
<keyword evidence="3" id="KW-0418">Kinase</keyword>
<feature type="domain" description="Protein kinase" evidence="6">
    <location>
        <begin position="75"/>
        <end position="333"/>
    </location>
</feature>
<keyword evidence="4" id="KW-0067">ATP-binding</keyword>
<evidence type="ECO:0000259" key="6">
    <source>
        <dbReference type="PROSITE" id="PS50011"/>
    </source>
</evidence>
<dbReference type="PANTHER" id="PTHR44329">
    <property type="entry name" value="SERINE/THREONINE-PROTEIN KINASE TNNI3K-RELATED"/>
    <property type="match status" value="1"/>
</dbReference>
<evidence type="ECO:0000256" key="3">
    <source>
        <dbReference type="ARBA" id="ARBA00022777"/>
    </source>
</evidence>
<reference evidence="7 8" key="1">
    <citation type="journal article" date="2016" name="Mol. Biol. Evol.">
        <title>Comparative Genomics of Early-Diverging Mushroom-Forming Fungi Provides Insights into the Origins of Lignocellulose Decay Capabilities.</title>
        <authorList>
            <person name="Nagy L.G."/>
            <person name="Riley R."/>
            <person name="Tritt A."/>
            <person name="Adam C."/>
            <person name="Daum C."/>
            <person name="Floudas D."/>
            <person name="Sun H."/>
            <person name="Yadav J.S."/>
            <person name="Pangilinan J."/>
            <person name="Larsson K.H."/>
            <person name="Matsuura K."/>
            <person name="Barry K."/>
            <person name="Labutti K."/>
            <person name="Kuo R."/>
            <person name="Ohm R.A."/>
            <person name="Bhattacharya S.S."/>
            <person name="Shirouzu T."/>
            <person name="Yoshinaga Y."/>
            <person name="Martin F.M."/>
            <person name="Grigoriev I.V."/>
            <person name="Hibbett D.S."/>
        </authorList>
    </citation>
    <scope>NUCLEOTIDE SEQUENCE [LARGE SCALE GENOMIC DNA]</scope>
    <source>
        <strain evidence="7 8">CBS 109695</strain>
    </source>
</reference>
<name>A0A166QKX8_9AGAM</name>
<dbReference type="STRING" id="436010.A0A166QKX8"/>
<dbReference type="InterPro" id="IPR011009">
    <property type="entry name" value="Kinase-like_dom_sf"/>
</dbReference>
<dbReference type="InterPro" id="IPR051681">
    <property type="entry name" value="Ser/Thr_Kinases-Pseudokinases"/>
</dbReference>
<dbReference type="Gene3D" id="1.10.510.10">
    <property type="entry name" value="Transferase(Phosphotransferase) domain 1"/>
    <property type="match status" value="1"/>
</dbReference>
<keyword evidence="8" id="KW-1185">Reference proteome</keyword>
<dbReference type="SUPFAM" id="SSF56112">
    <property type="entry name" value="Protein kinase-like (PK-like)"/>
    <property type="match status" value="1"/>
</dbReference>
<evidence type="ECO:0000313" key="8">
    <source>
        <dbReference type="Proteomes" id="UP000076532"/>
    </source>
</evidence>
<dbReference type="GO" id="GO:0005524">
    <property type="term" value="F:ATP binding"/>
    <property type="evidence" value="ECO:0007669"/>
    <property type="project" value="UniProtKB-KW"/>
</dbReference>
<keyword evidence="2" id="KW-0547">Nucleotide-binding</keyword>
<protein>
    <submittedName>
        <fullName evidence="7">Kinase-like protein</fullName>
    </submittedName>
</protein>
<dbReference type="Proteomes" id="UP000076532">
    <property type="component" value="Unassembled WGS sequence"/>
</dbReference>
<dbReference type="EMBL" id="KV417509">
    <property type="protein sequence ID" value="KZP27275.1"/>
    <property type="molecule type" value="Genomic_DNA"/>
</dbReference>
<dbReference type="PROSITE" id="PS00108">
    <property type="entry name" value="PROTEIN_KINASE_ST"/>
    <property type="match status" value="1"/>
</dbReference>
<keyword evidence="1" id="KW-0808">Transferase</keyword>
<dbReference type="PANTHER" id="PTHR44329:SF288">
    <property type="entry name" value="MITOGEN-ACTIVATED PROTEIN KINASE KINASE KINASE 20"/>
    <property type="match status" value="1"/>
</dbReference>
<dbReference type="AlphaFoldDB" id="A0A166QKX8"/>
<dbReference type="InterPro" id="IPR000719">
    <property type="entry name" value="Prot_kinase_dom"/>
</dbReference>
<dbReference type="PROSITE" id="PS50011">
    <property type="entry name" value="PROTEIN_KINASE_DOM"/>
    <property type="match status" value="1"/>
</dbReference>
<organism evidence="7 8">
    <name type="scientific">Athelia psychrophila</name>
    <dbReference type="NCBI Taxonomy" id="1759441"/>
    <lineage>
        <taxon>Eukaryota</taxon>
        <taxon>Fungi</taxon>
        <taxon>Dikarya</taxon>
        <taxon>Basidiomycota</taxon>
        <taxon>Agaricomycotina</taxon>
        <taxon>Agaricomycetes</taxon>
        <taxon>Agaricomycetidae</taxon>
        <taxon>Atheliales</taxon>
        <taxon>Atheliaceae</taxon>
        <taxon>Athelia</taxon>
    </lineage>
</organism>
<dbReference type="SMART" id="SM00220">
    <property type="entry name" value="S_TKc"/>
    <property type="match status" value="1"/>
</dbReference>
<evidence type="ECO:0000313" key="7">
    <source>
        <dbReference type="EMBL" id="KZP27275.1"/>
    </source>
</evidence>
<accession>A0A166QKX8</accession>
<evidence type="ECO:0000256" key="2">
    <source>
        <dbReference type="ARBA" id="ARBA00022741"/>
    </source>
</evidence>
<evidence type="ECO:0000256" key="1">
    <source>
        <dbReference type="ARBA" id="ARBA00022679"/>
    </source>
</evidence>
<evidence type="ECO:0000256" key="4">
    <source>
        <dbReference type="ARBA" id="ARBA00022840"/>
    </source>
</evidence>
<dbReference type="Pfam" id="PF00069">
    <property type="entry name" value="Pkinase"/>
    <property type="match status" value="1"/>
</dbReference>
<evidence type="ECO:0000256" key="5">
    <source>
        <dbReference type="SAM" id="MobiDB-lite"/>
    </source>
</evidence>
<feature type="region of interest" description="Disordered" evidence="5">
    <location>
        <begin position="334"/>
        <end position="355"/>
    </location>
</feature>
<dbReference type="InterPro" id="IPR008271">
    <property type="entry name" value="Ser/Thr_kinase_AS"/>
</dbReference>
<sequence length="375" mass="41239">MSDTKGLCAILTSAGMLEAVEDSIGNVARSLVNLLQACIDHGDLDVDTKRRLIRTLIKLSKSSHQVPQSLMLDGVTIGVQFARGGSGNVYKGTLGRQQVAIKIMQRRGNIEHAVMTAAREAVTSRQLVHPNVTPFYGVFREDRPGDQAVCLVSALMDCNLLFFLKHKGEYAHCIWLALDITYGLQYMHEVGIFHGDLKSINILVSANGRAYLTDFGIAKSFDITNQQTTGVGGTLLWMAPELFDKSPKVTKASDIYALGMVFYEMFSGLTPFEGQQIGAQPPSLRGERPPKPGSDTPADDRGFNHDIWRCIEKCWAQEANERPSTKQVAKVYIDEVDPPGSKDPRPSDSDIASPSSLLRSLDGVHESISHSFMIW</sequence>